<comment type="caution">
    <text evidence="1">The sequence shown here is derived from an EMBL/GenBank/DDBJ whole genome shotgun (WGS) entry which is preliminary data.</text>
</comment>
<keyword evidence="2" id="KW-1185">Reference proteome</keyword>
<dbReference type="EMBL" id="MPUH01001364">
    <property type="protein sequence ID" value="OMJ68222.1"/>
    <property type="molecule type" value="Genomic_DNA"/>
</dbReference>
<protein>
    <submittedName>
        <fullName evidence="1">Uncharacterized protein</fullName>
    </submittedName>
</protein>
<gene>
    <name evidence="1" type="ORF">SteCoe_34385</name>
</gene>
<proteinExistence type="predicted"/>
<organism evidence="1 2">
    <name type="scientific">Stentor coeruleus</name>
    <dbReference type="NCBI Taxonomy" id="5963"/>
    <lineage>
        <taxon>Eukaryota</taxon>
        <taxon>Sar</taxon>
        <taxon>Alveolata</taxon>
        <taxon>Ciliophora</taxon>
        <taxon>Postciliodesmatophora</taxon>
        <taxon>Heterotrichea</taxon>
        <taxon>Heterotrichida</taxon>
        <taxon>Stentoridae</taxon>
        <taxon>Stentor</taxon>
    </lineage>
</organism>
<evidence type="ECO:0000313" key="1">
    <source>
        <dbReference type="EMBL" id="OMJ68222.1"/>
    </source>
</evidence>
<dbReference type="AlphaFoldDB" id="A0A1R2AUT9"/>
<evidence type="ECO:0000313" key="2">
    <source>
        <dbReference type="Proteomes" id="UP000187209"/>
    </source>
</evidence>
<accession>A0A1R2AUT9</accession>
<reference evidence="1 2" key="1">
    <citation type="submission" date="2016-11" db="EMBL/GenBank/DDBJ databases">
        <title>The macronuclear genome of Stentor coeruleus: a giant cell with tiny introns.</title>
        <authorList>
            <person name="Slabodnick M."/>
            <person name="Ruby J.G."/>
            <person name="Reiff S.B."/>
            <person name="Swart E.C."/>
            <person name="Gosai S."/>
            <person name="Prabakaran S."/>
            <person name="Witkowska E."/>
            <person name="Larue G.E."/>
            <person name="Fisher S."/>
            <person name="Freeman R.M."/>
            <person name="Gunawardena J."/>
            <person name="Chu W."/>
            <person name="Stover N.A."/>
            <person name="Gregory B.D."/>
            <person name="Nowacki M."/>
            <person name="Derisi J."/>
            <person name="Roy S.W."/>
            <person name="Marshall W.F."/>
            <person name="Sood P."/>
        </authorList>
    </citation>
    <scope>NUCLEOTIDE SEQUENCE [LARGE SCALE GENOMIC DNA]</scope>
    <source>
        <strain evidence="1">WM001</strain>
    </source>
</reference>
<name>A0A1R2AUT9_9CILI</name>
<dbReference type="Proteomes" id="UP000187209">
    <property type="component" value="Unassembled WGS sequence"/>
</dbReference>
<sequence>MTICLPNTEDSNFGNGVKFYVLLHELAHFLQRTSIESFRESLENKSQKLIRELKMSNFLIEDSIENAEENEDNLRPLPTFNPVIDSSQNKDIKEGGEYLEFLLFNGLHERIYTSAAEFLFESHENSLVKFREKFSMLNANGMKNKEGYYPIRELGSNNEEVYYLGECGTKERMIAYKIYMDQKNLSK</sequence>